<keyword evidence="2" id="KW-1185">Reference proteome</keyword>
<evidence type="ECO:0008006" key="3">
    <source>
        <dbReference type="Google" id="ProtNLM"/>
    </source>
</evidence>
<gene>
    <name evidence="1" type="ORF">M9Y10_003409</name>
</gene>
<dbReference type="Proteomes" id="UP001470230">
    <property type="component" value="Unassembled WGS sequence"/>
</dbReference>
<organism evidence="1 2">
    <name type="scientific">Tritrichomonas musculus</name>
    <dbReference type="NCBI Taxonomy" id="1915356"/>
    <lineage>
        <taxon>Eukaryota</taxon>
        <taxon>Metamonada</taxon>
        <taxon>Parabasalia</taxon>
        <taxon>Tritrichomonadida</taxon>
        <taxon>Tritrichomonadidae</taxon>
        <taxon>Tritrichomonas</taxon>
    </lineage>
</organism>
<dbReference type="EMBL" id="JAPFFF010000010">
    <property type="protein sequence ID" value="KAK8880722.1"/>
    <property type="molecule type" value="Genomic_DNA"/>
</dbReference>
<sequence>MAVKKGNVEIVQLLLSCQKLDVKIPSSIRERVTDTEGIYEFDEAEQKDKNALALAEMQNNSQLIQVLKDHFQ</sequence>
<evidence type="ECO:0000313" key="1">
    <source>
        <dbReference type="EMBL" id="KAK8880722.1"/>
    </source>
</evidence>
<reference evidence="1 2" key="1">
    <citation type="submission" date="2024-04" db="EMBL/GenBank/DDBJ databases">
        <title>Tritrichomonas musculus Genome.</title>
        <authorList>
            <person name="Alves-Ferreira E."/>
            <person name="Grigg M."/>
            <person name="Lorenzi H."/>
            <person name="Galac M."/>
        </authorList>
    </citation>
    <scope>NUCLEOTIDE SEQUENCE [LARGE SCALE GENOMIC DNA]</scope>
    <source>
        <strain evidence="1 2">EAF2021</strain>
    </source>
</reference>
<protein>
    <recommendedName>
        <fullName evidence="3">Ankyrin repeat protein</fullName>
    </recommendedName>
</protein>
<comment type="caution">
    <text evidence="1">The sequence shown here is derived from an EMBL/GenBank/DDBJ whole genome shotgun (WGS) entry which is preliminary data.</text>
</comment>
<name>A0ABR2JPR9_9EUKA</name>
<proteinExistence type="predicted"/>
<evidence type="ECO:0000313" key="2">
    <source>
        <dbReference type="Proteomes" id="UP001470230"/>
    </source>
</evidence>
<accession>A0ABR2JPR9</accession>